<dbReference type="PANTHER" id="PTHR33121:SF70">
    <property type="entry name" value="SIGNALING PROTEIN YKOW"/>
    <property type="match status" value="1"/>
</dbReference>
<evidence type="ECO:0000256" key="1">
    <source>
        <dbReference type="SAM" id="Phobius"/>
    </source>
</evidence>
<evidence type="ECO:0000313" key="3">
    <source>
        <dbReference type="EMBL" id="AOZ96795.1"/>
    </source>
</evidence>
<protein>
    <submittedName>
        <fullName evidence="3">EAL domain-containing protein</fullName>
    </submittedName>
</protein>
<dbReference type="GO" id="GO:0071111">
    <property type="term" value="F:cyclic-guanylate-specific phosphodiesterase activity"/>
    <property type="evidence" value="ECO:0007669"/>
    <property type="project" value="InterPro"/>
</dbReference>
<keyword evidence="1" id="KW-0472">Membrane</keyword>
<feature type="transmembrane region" description="Helical" evidence="1">
    <location>
        <begin position="6"/>
        <end position="23"/>
    </location>
</feature>
<organism evidence="3 4">
    <name type="scientific">Butyrivibrio hungatei</name>
    <dbReference type="NCBI Taxonomy" id="185008"/>
    <lineage>
        <taxon>Bacteria</taxon>
        <taxon>Bacillati</taxon>
        <taxon>Bacillota</taxon>
        <taxon>Clostridia</taxon>
        <taxon>Lachnospirales</taxon>
        <taxon>Lachnospiraceae</taxon>
        <taxon>Butyrivibrio</taxon>
    </lineage>
</organism>
<feature type="transmembrane region" description="Helical" evidence="1">
    <location>
        <begin position="74"/>
        <end position="93"/>
    </location>
</feature>
<keyword evidence="1" id="KW-1133">Transmembrane helix</keyword>
<reference evidence="4" key="1">
    <citation type="submission" date="2016-10" db="EMBL/GenBank/DDBJ databases">
        <title>The complete genome sequence of the rumen bacterium Butyrivibrio hungatei MB2003.</title>
        <authorList>
            <person name="Palevich N."/>
            <person name="Kelly W.J."/>
            <person name="Leahy S.C."/>
            <person name="Altermann E."/>
            <person name="Rakonjac J."/>
            <person name="Attwood G.T."/>
        </authorList>
    </citation>
    <scope>NUCLEOTIDE SEQUENCE [LARGE SCALE GENOMIC DNA]</scope>
    <source>
        <strain evidence="4">MB2003</strain>
    </source>
</reference>
<dbReference type="SUPFAM" id="SSF141868">
    <property type="entry name" value="EAL domain-like"/>
    <property type="match status" value="1"/>
</dbReference>
<dbReference type="InterPro" id="IPR035919">
    <property type="entry name" value="EAL_sf"/>
</dbReference>
<dbReference type="InterPro" id="IPR050706">
    <property type="entry name" value="Cyclic-di-GMP_PDE-like"/>
</dbReference>
<proteinExistence type="predicted"/>
<feature type="transmembrane region" description="Helical" evidence="1">
    <location>
        <begin position="35"/>
        <end position="54"/>
    </location>
</feature>
<dbReference type="KEGG" id="bhu:bhn_I1762"/>
<feature type="domain" description="EAL" evidence="2">
    <location>
        <begin position="380"/>
        <end position="628"/>
    </location>
</feature>
<keyword evidence="4" id="KW-1185">Reference proteome</keyword>
<dbReference type="PROSITE" id="PS50883">
    <property type="entry name" value="EAL"/>
    <property type="match status" value="1"/>
</dbReference>
<dbReference type="Proteomes" id="UP000179284">
    <property type="component" value="Chromosome I"/>
</dbReference>
<dbReference type="Gene3D" id="3.20.20.450">
    <property type="entry name" value="EAL domain"/>
    <property type="match status" value="1"/>
</dbReference>
<dbReference type="InterPro" id="IPR001633">
    <property type="entry name" value="EAL_dom"/>
</dbReference>
<dbReference type="AlphaFoldDB" id="A0A1D9P3P7"/>
<dbReference type="CDD" id="cd01948">
    <property type="entry name" value="EAL"/>
    <property type="match status" value="1"/>
</dbReference>
<gene>
    <name evidence="3" type="ORF">bhn_I1762</name>
</gene>
<evidence type="ECO:0000313" key="4">
    <source>
        <dbReference type="Proteomes" id="UP000179284"/>
    </source>
</evidence>
<dbReference type="EMBL" id="CP017831">
    <property type="protein sequence ID" value="AOZ96795.1"/>
    <property type="molecule type" value="Genomic_DNA"/>
</dbReference>
<evidence type="ECO:0000259" key="2">
    <source>
        <dbReference type="PROSITE" id="PS50883"/>
    </source>
</evidence>
<dbReference type="PANTHER" id="PTHR33121">
    <property type="entry name" value="CYCLIC DI-GMP PHOSPHODIESTERASE PDEF"/>
    <property type="match status" value="1"/>
</dbReference>
<feature type="transmembrane region" description="Helical" evidence="1">
    <location>
        <begin position="174"/>
        <end position="192"/>
    </location>
</feature>
<sequence>MWDLSYALPSLLLLLIYLGYYYVLPHIPTKRNLTFVSLLVIECGSVIMDIVSSWVDMNHVVYPLVIEYFTNSLYFILFFLRTYAFYSFTANVLRTDSSRKLIMHLLVRIPAVFGIFVTILSPWIKKIYYMDANGYHSGPWYNYIYVATAIYLIGTYAIFFICKNRLVRRREVAGIFWYNTILMIGFILRYIFPTLLLEDTFCLIAIVIIYLSFENPDFYLEGRTSFFNSKALKEYLVEISEYKEYNMFAVVIKNYKDVREIYGAQQMALGIQMIGNFLQKKYSNSLVFYYRSGRFIVLGHDKFNHDRMRREISERFEKPWKNNGAELYLDAGYIYMDPKESSRSADVVMNMLTNALGKAESTVDDLIILGEQEFRDNAKETEAKRSLEYAIDHNLVEVYLQPIIDSLTKKIIGAEALARIKDPSGKIISPTIFIPLAEKSGHVVELGEQVFEKVCKFINENDIKKMGLKWINVNLSPIQFMRPDIGDKLLAIMKKYNVNPEKIHFEITEDIMVEESLLTKQIELLQNSGLYFVLDDYGKGYSNLSRVKKCPFINIKLDMSLVWEYMREPDVMLPNVVNTFKSMGFSITAEGIEDEKMDEAMSKVGCDYLQGFYFSKPITMDEFVAKYS</sequence>
<feature type="transmembrane region" description="Helical" evidence="1">
    <location>
        <begin position="105"/>
        <end position="124"/>
    </location>
</feature>
<dbReference type="Pfam" id="PF00563">
    <property type="entry name" value="EAL"/>
    <property type="match status" value="1"/>
</dbReference>
<name>A0A1D9P3P7_9FIRM</name>
<keyword evidence="1" id="KW-0812">Transmembrane</keyword>
<dbReference type="SMART" id="SM00052">
    <property type="entry name" value="EAL"/>
    <property type="match status" value="1"/>
</dbReference>
<feature type="transmembrane region" description="Helical" evidence="1">
    <location>
        <begin position="144"/>
        <end position="162"/>
    </location>
</feature>
<accession>A0A1D9P3P7</accession>